<protein>
    <recommendedName>
        <fullName evidence="1">Cell division control protein 24 OB domain-containing protein</fullName>
    </recommendedName>
</protein>
<sequence>MFRFQLNRCHDSIEAIWSENTGGASFFNLISLPALLNSSCLHKLTKLSDLSSQTSCTQIVHIRLEMVQFHLSTRLSHAVCGHFVTEQPMGVSKCSFCNENCDEVIRTFHLKMTLADKSGGKFLHGVLVILLQRSCKYLLMNSLNYLRKNKLCIPLH</sequence>
<evidence type="ECO:0000313" key="3">
    <source>
        <dbReference type="Proteomes" id="UP000238479"/>
    </source>
</evidence>
<dbReference type="PANTHER" id="PTHR36033">
    <property type="entry name" value="NUCLEIC ACID-BINDING PROTEINS SUPERFAMILY"/>
    <property type="match status" value="1"/>
</dbReference>
<reference evidence="2 3" key="1">
    <citation type="journal article" date="2018" name="Nat. Genet.">
        <title>The Rosa genome provides new insights in the design of modern roses.</title>
        <authorList>
            <person name="Bendahmane M."/>
        </authorList>
    </citation>
    <scope>NUCLEOTIDE SEQUENCE [LARGE SCALE GENOMIC DNA]</scope>
    <source>
        <strain evidence="3">cv. Old Blush</strain>
    </source>
</reference>
<dbReference type="STRING" id="74649.A0A2P6QZ24"/>
<accession>A0A2P6QZ24</accession>
<feature type="domain" description="Cell division control protein 24 OB" evidence="1">
    <location>
        <begin position="10"/>
        <end position="121"/>
    </location>
</feature>
<keyword evidence="3" id="KW-1185">Reference proteome</keyword>
<proteinExistence type="predicted"/>
<name>A0A2P6QZ24_ROSCH</name>
<organism evidence="2 3">
    <name type="scientific">Rosa chinensis</name>
    <name type="common">China rose</name>
    <dbReference type="NCBI Taxonomy" id="74649"/>
    <lineage>
        <taxon>Eukaryota</taxon>
        <taxon>Viridiplantae</taxon>
        <taxon>Streptophyta</taxon>
        <taxon>Embryophyta</taxon>
        <taxon>Tracheophyta</taxon>
        <taxon>Spermatophyta</taxon>
        <taxon>Magnoliopsida</taxon>
        <taxon>eudicotyledons</taxon>
        <taxon>Gunneridae</taxon>
        <taxon>Pentapetalae</taxon>
        <taxon>rosids</taxon>
        <taxon>fabids</taxon>
        <taxon>Rosales</taxon>
        <taxon>Rosaceae</taxon>
        <taxon>Rosoideae</taxon>
        <taxon>Rosoideae incertae sedis</taxon>
        <taxon>Rosa</taxon>
    </lineage>
</organism>
<dbReference type="Gramene" id="PRQ39431">
    <property type="protein sequence ID" value="PRQ39431"/>
    <property type="gene ID" value="RchiOBHm_Chr4g0425081"/>
</dbReference>
<evidence type="ECO:0000259" key="1">
    <source>
        <dbReference type="Pfam" id="PF17244"/>
    </source>
</evidence>
<dbReference type="InterPro" id="IPR035203">
    <property type="entry name" value="Cdc24_OB3"/>
</dbReference>
<dbReference type="Proteomes" id="UP000238479">
    <property type="component" value="Chromosome 4"/>
</dbReference>
<gene>
    <name evidence="2" type="ORF">RchiOBHm_Chr4g0425081</name>
</gene>
<dbReference type="PANTHER" id="PTHR36033:SF1">
    <property type="entry name" value="NUCLEIC ACID-BINDING PROTEINS SUPERFAMILY"/>
    <property type="match status" value="1"/>
</dbReference>
<dbReference type="AlphaFoldDB" id="A0A2P6QZ24"/>
<evidence type="ECO:0000313" key="2">
    <source>
        <dbReference type="EMBL" id="PRQ39431.1"/>
    </source>
</evidence>
<dbReference type="EMBL" id="PDCK01000042">
    <property type="protein sequence ID" value="PRQ39431.1"/>
    <property type="molecule type" value="Genomic_DNA"/>
</dbReference>
<dbReference type="Pfam" id="PF17244">
    <property type="entry name" value="CDC24_OB3"/>
    <property type="match status" value="1"/>
</dbReference>
<comment type="caution">
    <text evidence="2">The sequence shown here is derived from an EMBL/GenBank/DDBJ whole genome shotgun (WGS) entry which is preliminary data.</text>
</comment>